<dbReference type="RefSeq" id="WP_184957616.1">
    <property type="nucleotide sequence ID" value="NZ_JACHIN010000001.1"/>
</dbReference>
<feature type="transmembrane region" description="Helical" evidence="1">
    <location>
        <begin position="156"/>
        <end position="177"/>
    </location>
</feature>
<feature type="transmembrane region" description="Helical" evidence="1">
    <location>
        <begin position="126"/>
        <end position="144"/>
    </location>
</feature>
<feature type="domain" description="Urease accessory protein UreH-like transmembrane" evidence="2">
    <location>
        <begin position="11"/>
        <end position="203"/>
    </location>
</feature>
<dbReference type="PANTHER" id="PTHR42208:SF1">
    <property type="entry name" value="HEAVY METAL TRANSPORTER"/>
    <property type="match status" value="1"/>
</dbReference>
<name>A0A7W7ZW64_9ACTN</name>
<dbReference type="InterPro" id="IPR039447">
    <property type="entry name" value="UreH-like_TM_dom"/>
</dbReference>
<dbReference type="InterPro" id="IPR008972">
    <property type="entry name" value="Cupredoxin"/>
</dbReference>
<dbReference type="Pfam" id="PF13386">
    <property type="entry name" value="DsbD_2"/>
    <property type="match status" value="1"/>
</dbReference>
<dbReference type="PANTHER" id="PTHR42208">
    <property type="entry name" value="HEAVY METAL TRANSPORTER-RELATED"/>
    <property type="match status" value="1"/>
</dbReference>
<evidence type="ECO:0000256" key="1">
    <source>
        <dbReference type="SAM" id="Phobius"/>
    </source>
</evidence>
<dbReference type="AlphaFoldDB" id="A0A7W7ZW64"/>
<keyword evidence="1" id="KW-1133">Transmembrane helix</keyword>
<keyword evidence="4" id="KW-1185">Reference proteome</keyword>
<keyword evidence="1" id="KW-0472">Membrane</keyword>
<evidence type="ECO:0000313" key="3">
    <source>
        <dbReference type="EMBL" id="MBB5074599.1"/>
    </source>
</evidence>
<dbReference type="Proteomes" id="UP000568380">
    <property type="component" value="Unassembled WGS sequence"/>
</dbReference>
<evidence type="ECO:0000313" key="4">
    <source>
        <dbReference type="Proteomes" id="UP000568380"/>
    </source>
</evidence>
<reference evidence="3 4" key="1">
    <citation type="submission" date="2020-08" db="EMBL/GenBank/DDBJ databases">
        <title>Genomic Encyclopedia of Type Strains, Phase IV (KMG-IV): sequencing the most valuable type-strain genomes for metagenomic binning, comparative biology and taxonomic classification.</title>
        <authorList>
            <person name="Goeker M."/>
        </authorList>
    </citation>
    <scope>NUCLEOTIDE SEQUENCE [LARGE SCALE GENOMIC DNA]</scope>
    <source>
        <strain evidence="3 4">DSM 45385</strain>
    </source>
</reference>
<keyword evidence="1" id="KW-0812">Transmembrane</keyword>
<proteinExistence type="predicted"/>
<sequence>MGPGALFVSGLAAGLVAGTASCTAVQGGLLVGLTGAGCCEDCDHGKAGPWLVAQFLTGRLAAYVLAGALLGWLGSAVQLPPQARAGLLVAAGITVIAFAVRLIRRRPACARHSAPHSTPHRTPRRAAAPIMGAATILLPCGVTLGTEMVAVSTGSALSGAAVMAGFVVGTSPAFALLGYILRRLSRTRLAAFAGAAAIAVGLWTIGSGVSLGGWLPTSPAPVLAMTARGEQKVDIWAMRDGYRPAMVGARAGVPVQVTFHLADQGCTRTVTLAGRDHTLPATVRLPPQPPGTLRYVCSMGMYSGFIRFS</sequence>
<dbReference type="Gene3D" id="2.60.40.420">
    <property type="entry name" value="Cupredoxins - blue copper proteins"/>
    <property type="match status" value="1"/>
</dbReference>
<dbReference type="EMBL" id="JACHIN010000001">
    <property type="protein sequence ID" value="MBB5074599.1"/>
    <property type="molecule type" value="Genomic_DNA"/>
</dbReference>
<organism evidence="3 4">
    <name type="scientific">Nonomuraea endophytica</name>
    <dbReference type="NCBI Taxonomy" id="714136"/>
    <lineage>
        <taxon>Bacteria</taxon>
        <taxon>Bacillati</taxon>
        <taxon>Actinomycetota</taxon>
        <taxon>Actinomycetes</taxon>
        <taxon>Streptosporangiales</taxon>
        <taxon>Streptosporangiaceae</taxon>
        <taxon>Nonomuraea</taxon>
    </lineage>
</organism>
<accession>A0A7W7ZW64</accession>
<feature type="transmembrane region" description="Helical" evidence="1">
    <location>
        <begin position="60"/>
        <end position="79"/>
    </location>
</feature>
<gene>
    <name evidence="3" type="ORF">HNR40_000045</name>
</gene>
<protein>
    <submittedName>
        <fullName evidence="3">Sulfite exporter TauE/SafE</fullName>
    </submittedName>
</protein>
<evidence type="ECO:0000259" key="2">
    <source>
        <dbReference type="Pfam" id="PF13386"/>
    </source>
</evidence>
<comment type="caution">
    <text evidence="3">The sequence shown here is derived from an EMBL/GenBank/DDBJ whole genome shotgun (WGS) entry which is preliminary data.</text>
</comment>
<feature type="transmembrane region" description="Helical" evidence="1">
    <location>
        <begin position="189"/>
        <end position="215"/>
    </location>
</feature>
<feature type="transmembrane region" description="Helical" evidence="1">
    <location>
        <begin position="85"/>
        <end position="103"/>
    </location>
</feature>